<dbReference type="Proteomes" id="UP000245474">
    <property type="component" value="Unassembled WGS sequence"/>
</dbReference>
<dbReference type="GO" id="GO:0008270">
    <property type="term" value="F:zinc ion binding"/>
    <property type="evidence" value="ECO:0007669"/>
    <property type="project" value="UniProtKB-KW"/>
</dbReference>
<dbReference type="PANTHER" id="PTHR38777:SF1">
    <property type="entry name" value="DNAK SUPPRESSOR PROTEIN"/>
    <property type="match status" value="1"/>
</dbReference>
<feature type="zinc finger region" description="dksA C4-type" evidence="4">
    <location>
        <begin position="34"/>
        <end position="58"/>
    </location>
</feature>
<evidence type="ECO:0000313" key="7">
    <source>
        <dbReference type="Proteomes" id="UP000245474"/>
    </source>
</evidence>
<keyword evidence="2" id="KW-0863">Zinc-finger</keyword>
<accession>A0A2U2MY45</accession>
<keyword evidence="3" id="KW-0862">Zinc</keyword>
<evidence type="ECO:0000313" key="6">
    <source>
        <dbReference type="EMBL" id="PWG61737.1"/>
    </source>
</evidence>
<evidence type="ECO:0000256" key="1">
    <source>
        <dbReference type="ARBA" id="ARBA00022723"/>
    </source>
</evidence>
<reference evidence="6 7" key="1">
    <citation type="submission" date="2018-05" db="EMBL/GenBank/DDBJ databases">
        <title>Spiribacter halobius sp. nov., a moderately halophilic bacterium isolated from marine solar saltern.</title>
        <authorList>
            <person name="Zheng W.-S."/>
            <person name="Lu D.-C."/>
            <person name="Du Z.-J."/>
        </authorList>
    </citation>
    <scope>NUCLEOTIDE SEQUENCE [LARGE SCALE GENOMIC DNA]</scope>
    <source>
        <strain evidence="6 7">E85</strain>
    </source>
</reference>
<dbReference type="OrthoDB" id="962301at2"/>
<dbReference type="Gene3D" id="1.20.120.910">
    <property type="entry name" value="DksA, coiled-coil domain"/>
    <property type="match status" value="1"/>
</dbReference>
<dbReference type="InterPro" id="IPR000962">
    <property type="entry name" value="Znf_DskA_TraR"/>
</dbReference>
<name>A0A2U2MY45_9GAMM</name>
<dbReference type="NCBIfam" id="TIGR02419">
    <property type="entry name" value="C4_traR_proteo"/>
    <property type="match status" value="1"/>
</dbReference>
<evidence type="ECO:0000256" key="4">
    <source>
        <dbReference type="PROSITE-ProRule" id="PRU00510"/>
    </source>
</evidence>
<organism evidence="6 7">
    <name type="scientific">Sediminicurvatus halobius</name>
    <dbReference type="NCBI Taxonomy" id="2182432"/>
    <lineage>
        <taxon>Bacteria</taxon>
        <taxon>Pseudomonadati</taxon>
        <taxon>Pseudomonadota</taxon>
        <taxon>Gammaproteobacteria</taxon>
        <taxon>Chromatiales</taxon>
        <taxon>Ectothiorhodospiraceae</taxon>
        <taxon>Sediminicurvatus</taxon>
    </lineage>
</organism>
<evidence type="ECO:0000256" key="3">
    <source>
        <dbReference type="ARBA" id="ARBA00022833"/>
    </source>
</evidence>
<dbReference type="RefSeq" id="WP_109679609.1">
    <property type="nucleotide sequence ID" value="NZ_CP086615.1"/>
</dbReference>
<keyword evidence="1" id="KW-0479">Metal-binding</keyword>
<keyword evidence="7" id="KW-1185">Reference proteome</keyword>
<evidence type="ECO:0000259" key="5">
    <source>
        <dbReference type="Pfam" id="PF01258"/>
    </source>
</evidence>
<sequence>MADAADIATERTEAAIEEALASRQRYAGHSATHCDECDAALPERRRELIPGVRLCVECQEMEERRR</sequence>
<comment type="caution">
    <text evidence="6">The sequence shown here is derived from an EMBL/GenBank/DDBJ whole genome shotgun (WGS) entry which is preliminary data.</text>
</comment>
<protein>
    <submittedName>
        <fullName evidence="6">Conjugal transfer protein TraR</fullName>
    </submittedName>
</protein>
<dbReference type="PANTHER" id="PTHR38777">
    <property type="entry name" value="FELS-2 PROPHAGE PROTEIN"/>
    <property type="match status" value="1"/>
</dbReference>
<dbReference type="InterPro" id="IPR012783">
    <property type="entry name" value="Znf_C4_TraR"/>
</dbReference>
<gene>
    <name evidence="6" type="ORF">DEM34_14825</name>
</gene>
<dbReference type="Pfam" id="PF01258">
    <property type="entry name" value="zf-dskA_traR"/>
    <property type="match status" value="1"/>
</dbReference>
<proteinExistence type="predicted"/>
<dbReference type="GO" id="GO:1900378">
    <property type="term" value="P:positive regulation of secondary metabolite biosynthetic process"/>
    <property type="evidence" value="ECO:0007669"/>
    <property type="project" value="TreeGrafter"/>
</dbReference>
<feature type="domain" description="Zinc finger DksA/TraR C4-type" evidence="5">
    <location>
        <begin position="33"/>
        <end position="63"/>
    </location>
</feature>
<dbReference type="EMBL" id="QFFI01000027">
    <property type="protein sequence ID" value="PWG61737.1"/>
    <property type="molecule type" value="Genomic_DNA"/>
</dbReference>
<dbReference type="AlphaFoldDB" id="A0A2U2MY45"/>
<dbReference type="SUPFAM" id="SSF57716">
    <property type="entry name" value="Glucocorticoid receptor-like (DNA-binding domain)"/>
    <property type="match status" value="1"/>
</dbReference>
<evidence type="ECO:0000256" key="2">
    <source>
        <dbReference type="ARBA" id="ARBA00022771"/>
    </source>
</evidence>
<dbReference type="PROSITE" id="PS51128">
    <property type="entry name" value="ZF_DKSA_2"/>
    <property type="match status" value="1"/>
</dbReference>